<dbReference type="AlphaFoldDB" id="A0A7K3QXJ6"/>
<protein>
    <submittedName>
        <fullName evidence="1">Uncharacterized protein</fullName>
    </submittedName>
</protein>
<evidence type="ECO:0000313" key="1">
    <source>
        <dbReference type="EMBL" id="NEB94644.1"/>
    </source>
</evidence>
<proteinExistence type="predicted"/>
<dbReference type="RefSeq" id="WP_164192227.1">
    <property type="nucleotide sequence ID" value="NZ_JAAGMR010000264.1"/>
</dbReference>
<name>A0A7K3QXJ6_9ACTN</name>
<evidence type="ECO:0000313" key="2">
    <source>
        <dbReference type="Proteomes" id="UP000470520"/>
    </source>
</evidence>
<reference evidence="1 2" key="1">
    <citation type="submission" date="2020-01" db="EMBL/GenBank/DDBJ databases">
        <title>Insect and environment-associated Actinomycetes.</title>
        <authorList>
            <person name="Currrie C."/>
            <person name="Chevrette M."/>
            <person name="Carlson C."/>
            <person name="Stubbendieck R."/>
            <person name="Wendt-Pienkowski E."/>
        </authorList>
    </citation>
    <scope>NUCLEOTIDE SEQUENCE [LARGE SCALE GENOMIC DNA]</scope>
    <source>
        <strain evidence="1 2">SID7754</strain>
    </source>
</reference>
<organism evidence="1 2">
    <name type="scientific">Streptomyces bauhiniae</name>
    <dbReference type="NCBI Taxonomy" id="2340725"/>
    <lineage>
        <taxon>Bacteria</taxon>
        <taxon>Bacillati</taxon>
        <taxon>Actinomycetota</taxon>
        <taxon>Actinomycetes</taxon>
        <taxon>Kitasatosporales</taxon>
        <taxon>Streptomycetaceae</taxon>
        <taxon>Streptomyces</taxon>
    </lineage>
</organism>
<gene>
    <name evidence="1" type="ORF">G3I21_23695</name>
</gene>
<comment type="caution">
    <text evidence="1">The sequence shown here is derived from an EMBL/GenBank/DDBJ whole genome shotgun (WGS) entry which is preliminary data.</text>
</comment>
<dbReference type="EMBL" id="JAAGMR010000264">
    <property type="protein sequence ID" value="NEB94644.1"/>
    <property type="molecule type" value="Genomic_DNA"/>
</dbReference>
<dbReference type="Proteomes" id="UP000470520">
    <property type="component" value="Unassembled WGS sequence"/>
</dbReference>
<sequence length="97" mass="10439">MDKGNDKGNIDTPDAADLDAAARRYCASEGWSLPDGSYPVRPADLHGGEDLHRAIHAVGRGRRDPHDEIRRHVEERAGALGLTAEIPSDWNADGSLG</sequence>
<accession>A0A7K3QXJ6</accession>